<sequence length="475" mass="53044">MMEKLKILNLSHSRYLTQTPDFSYLPNLEKLVLKDCPRLSKVSHSIGHLNKVLLINLKDCISLYNLPRNIYTLKSLKTLILSGCLMIDKLDEDFEQMESLTTLMADNTAITEVPFSVVRSKSIGYISLCGYEGSSRDVFPSIIWSWMSPINNLSLPVQTVAGMSSLVSLGASSSSSHNLSSITIRKLQRLWQECGSELQLSQDKTRILNALSATNSKKSEYLTGTTSQVSDAKTSMLIEQHSQVHVSTSRNSTKSLIIQMGVNCVITNILKERIIQNLTVDGCGSFLLPGDNFPDWLTFNCEGSSVIFGVPYVEGRNLKTIMCIVYSLSPDCITSDGLKNVLVINHTKTTIQLYKKEVLASFENEDWQRVLSNMEPGDKVEIVVYGNGFIVLKTAVYLIYDGPIGEKIVKCHAPNKNVLAGSGDETECAYKKRDSKDTFWAKMTDNLQFQSDVAWDLGFTEVQLELDFEAFILML</sequence>
<name>A0A392M1J2_9FABA</name>
<dbReference type="SUPFAM" id="SSF52058">
    <property type="entry name" value="L domain-like"/>
    <property type="match status" value="1"/>
</dbReference>
<dbReference type="EMBL" id="LXQA010001894">
    <property type="protein sequence ID" value="MCH81109.1"/>
    <property type="molecule type" value="Genomic_DNA"/>
</dbReference>
<dbReference type="InterPro" id="IPR032675">
    <property type="entry name" value="LRR_dom_sf"/>
</dbReference>
<reference evidence="1 2" key="1">
    <citation type="journal article" date="2018" name="Front. Plant Sci.">
        <title>Red Clover (Trifolium pratense) and Zigzag Clover (T. medium) - A Picture of Genomic Similarities and Differences.</title>
        <authorList>
            <person name="Dluhosova J."/>
            <person name="Istvanek J."/>
            <person name="Nedelnik J."/>
            <person name="Repkova J."/>
        </authorList>
    </citation>
    <scope>NUCLEOTIDE SEQUENCE [LARGE SCALE GENOMIC DNA]</scope>
    <source>
        <strain evidence="2">cv. 10/8</strain>
        <tissue evidence="1">Leaf</tissue>
    </source>
</reference>
<dbReference type="PANTHER" id="PTHR47186:SF63">
    <property type="entry name" value="C-JID DOMAIN-CONTAINING PROTEIN"/>
    <property type="match status" value="1"/>
</dbReference>
<comment type="caution">
    <text evidence="1">The sequence shown here is derived from an EMBL/GenBank/DDBJ whole genome shotgun (WGS) entry which is preliminary data.</text>
</comment>
<evidence type="ECO:0000313" key="1">
    <source>
        <dbReference type="EMBL" id="MCH81109.1"/>
    </source>
</evidence>
<dbReference type="Gene3D" id="3.80.10.10">
    <property type="entry name" value="Ribonuclease Inhibitor"/>
    <property type="match status" value="1"/>
</dbReference>
<dbReference type="AlphaFoldDB" id="A0A392M1J2"/>
<keyword evidence="2" id="KW-1185">Reference proteome</keyword>
<accession>A0A392M1J2</accession>
<protein>
    <submittedName>
        <fullName evidence="1">TMV resistance protein N-like</fullName>
    </submittedName>
</protein>
<gene>
    <name evidence="1" type="ORF">A2U01_0001889</name>
</gene>
<dbReference type="PANTHER" id="PTHR47186">
    <property type="entry name" value="LEUCINE-RICH REPEAT-CONTAINING PROTEIN 57"/>
    <property type="match status" value="1"/>
</dbReference>
<organism evidence="1 2">
    <name type="scientific">Trifolium medium</name>
    <dbReference type="NCBI Taxonomy" id="97028"/>
    <lineage>
        <taxon>Eukaryota</taxon>
        <taxon>Viridiplantae</taxon>
        <taxon>Streptophyta</taxon>
        <taxon>Embryophyta</taxon>
        <taxon>Tracheophyta</taxon>
        <taxon>Spermatophyta</taxon>
        <taxon>Magnoliopsida</taxon>
        <taxon>eudicotyledons</taxon>
        <taxon>Gunneridae</taxon>
        <taxon>Pentapetalae</taxon>
        <taxon>rosids</taxon>
        <taxon>fabids</taxon>
        <taxon>Fabales</taxon>
        <taxon>Fabaceae</taxon>
        <taxon>Papilionoideae</taxon>
        <taxon>50 kb inversion clade</taxon>
        <taxon>NPAAA clade</taxon>
        <taxon>Hologalegina</taxon>
        <taxon>IRL clade</taxon>
        <taxon>Trifolieae</taxon>
        <taxon>Trifolium</taxon>
    </lineage>
</organism>
<evidence type="ECO:0000313" key="2">
    <source>
        <dbReference type="Proteomes" id="UP000265520"/>
    </source>
</evidence>
<dbReference type="Proteomes" id="UP000265520">
    <property type="component" value="Unassembled WGS sequence"/>
</dbReference>
<proteinExistence type="predicted"/>